<dbReference type="SFLD" id="SFLDG01060">
    <property type="entry name" value="BATS_domain_containing"/>
    <property type="match status" value="1"/>
</dbReference>
<dbReference type="InterPro" id="IPR006638">
    <property type="entry name" value="Elp3/MiaA/NifB-like_rSAM"/>
</dbReference>
<dbReference type="SFLD" id="SFLDG01280">
    <property type="entry name" value="HydE/PylB-like"/>
    <property type="match status" value="1"/>
</dbReference>
<dbReference type="InterPro" id="IPR058240">
    <property type="entry name" value="rSAM_sf"/>
</dbReference>
<dbReference type="GO" id="GO:0016740">
    <property type="term" value="F:transferase activity"/>
    <property type="evidence" value="ECO:0007669"/>
    <property type="project" value="TreeGrafter"/>
</dbReference>
<evidence type="ECO:0000256" key="5">
    <source>
        <dbReference type="PIRSR" id="PIRSR004762-1"/>
    </source>
</evidence>
<protein>
    <submittedName>
        <fullName evidence="7">[FeFe]-hydrogenase assembly protein HydE</fullName>
    </submittedName>
</protein>
<dbReference type="PANTHER" id="PTHR43726:SF1">
    <property type="entry name" value="BIOTIN SYNTHASE"/>
    <property type="match status" value="1"/>
</dbReference>
<evidence type="ECO:0000259" key="6">
    <source>
        <dbReference type="PROSITE" id="PS51918"/>
    </source>
</evidence>
<dbReference type="PANTHER" id="PTHR43726">
    <property type="entry name" value="3-METHYLORNITHINE SYNTHASE"/>
    <property type="match status" value="1"/>
</dbReference>
<dbReference type="SFLD" id="SFLDS00029">
    <property type="entry name" value="Radical_SAM"/>
    <property type="match status" value="1"/>
</dbReference>
<evidence type="ECO:0000313" key="7">
    <source>
        <dbReference type="EMBL" id="JAP91744.1"/>
    </source>
</evidence>
<accession>A0A146K737</accession>
<reference evidence="7" key="1">
    <citation type="submission" date="2015-07" db="EMBL/GenBank/DDBJ databases">
        <title>Adaptation to a free-living lifestyle via gene acquisitions in the diplomonad Trepomonas sp. PC1.</title>
        <authorList>
            <person name="Xu F."/>
            <person name="Jerlstrom-Hultqvist J."/>
            <person name="Kolisko M."/>
            <person name="Simpson A.G.B."/>
            <person name="Roger A.J."/>
            <person name="Svard S.G."/>
            <person name="Andersson J.O."/>
        </authorList>
    </citation>
    <scope>NUCLEOTIDE SEQUENCE</scope>
    <source>
        <strain evidence="7">PC1</strain>
    </source>
</reference>
<feature type="non-terminal residue" evidence="7">
    <location>
        <position position="1"/>
    </location>
</feature>
<dbReference type="PIRSF" id="PIRSF004762">
    <property type="entry name" value="CHP00423"/>
    <property type="match status" value="1"/>
</dbReference>
<organism evidence="7">
    <name type="scientific">Trepomonas sp. PC1</name>
    <dbReference type="NCBI Taxonomy" id="1076344"/>
    <lineage>
        <taxon>Eukaryota</taxon>
        <taxon>Metamonada</taxon>
        <taxon>Diplomonadida</taxon>
        <taxon>Hexamitidae</taxon>
        <taxon>Hexamitinae</taxon>
        <taxon>Trepomonas</taxon>
    </lineage>
</organism>
<dbReference type="PROSITE" id="PS51918">
    <property type="entry name" value="RADICAL_SAM"/>
    <property type="match status" value="1"/>
</dbReference>
<feature type="binding site" evidence="5">
    <location>
        <position position="75"/>
    </location>
    <ligand>
        <name>[4Fe-4S] cluster</name>
        <dbReference type="ChEBI" id="CHEBI:49883"/>
        <note>4Fe-4S-S-AdoMet</note>
    </ligand>
</feature>
<feature type="binding site" evidence="5">
    <location>
        <position position="78"/>
    </location>
    <ligand>
        <name>[4Fe-4S] cluster</name>
        <dbReference type="ChEBI" id="CHEBI:49883"/>
        <note>4Fe-4S-S-AdoMet</note>
    </ligand>
</feature>
<dbReference type="SFLD" id="SFLDG01082">
    <property type="entry name" value="B12-binding_domain_containing"/>
    <property type="match status" value="1"/>
</dbReference>
<dbReference type="GO" id="GO:0046872">
    <property type="term" value="F:metal ion binding"/>
    <property type="evidence" value="ECO:0007669"/>
    <property type="project" value="UniProtKB-KW"/>
</dbReference>
<dbReference type="InterPro" id="IPR013785">
    <property type="entry name" value="Aldolase_TIM"/>
</dbReference>
<sequence>NYLDSQLSLTEEIIGSYLKSNKLTTSEIVHLLDRKPKEDDELLFKTAFDVTTKNVGDLVHLRGIIEFSNACDVDCTYCGIRKSADVERFTLDQKTIVQTAREAMKTFPGILLQSGEISSQAFVNKLVSTVKQIHKYALTESPLKDKFRIILSVGELSFKQYEMLKNAGADRYLLRIETTNNSIFKRIHDKNSSQLARHQCLQSLRKLNYHVGTGTLIGLPEQTLLDLAKDIQYFNSINADMIGMGPLLLSKGSPMEQMYNKEQILADLHCDSLFDTVRKMISVTRLQNPKANISATTAMEVLEPTKGRVLAIQSGANVVMPVLTPVSQKKKYSLYEGKTSVKSDVAVLEAQIVEAGRRMDLMKPGDPVSWVERQK</sequence>
<proteinExistence type="predicted"/>
<keyword evidence="5" id="KW-0004">4Fe-4S</keyword>
<dbReference type="Gene3D" id="3.20.20.70">
    <property type="entry name" value="Aldolase class I"/>
    <property type="match status" value="1"/>
</dbReference>
<gene>
    <name evidence="7" type="ORF">TPC1_16544</name>
</gene>
<evidence type="ECO:0000256" key="1">
    <source>
        <dbReference type="ARBA" id="ARBA00022691"/>
    </source>
</evidence>
<feature type="binding site" evidence="5">
    <location>
        <position position="71"/>
    </location>
    <ligand>
        <name>[4Fe-4S] cluster</name>
        <dbReference type="ChEBI" id="CHEBI:49883"/>
        <note>4Fe-4S-S-AdoMet</note>
    </ligand>
</feature>
<evidence type="ECO:0000256" key="2">
    <source>
        <dbReference type="ARBA" id="ARBA00022723"/>
    </source>
</evidence>
<keyword evidence="1 5" id="KW-0949">S-adenosyl-L-methionine</keyword>
<dbReference type="AlphaFoldDB" id="A0A146K737"/>
<dbReference type="GO" id="GO:0051539">
    <property type="term" value="F:4 iron, 4 sulfur cluster binding"/>
    <property type="evidence" value="ECO:0007669"/>
    <property type="project" value="UniProtKB-KW"/>
</dbReference>
<keyword evidence="4 5" id="KW-0411">Iron-sulfur</keyword>
<keyword evidence="2" id="KW-0479">Metal-binding</keyword>
<dbReference type="CDD" id="cd01335">
    <property type="entry name" value="Radical_SAM"/>
    <property type="match status" value="1"/>
</dbReference>
<evidence type="ECO:0000256" key="4">
    <source>
        <dbReference type="ARBA" id="ARBA00023014"/>
    </source>
</evidence>
<name>A0A146K737_9EUKA</name>
<feature type="domain" description="Radical SAM core" evidence="6">
    <location>
        <begin position="57"/>
        <end position="285"/>
    </location>
</feature>
<dbReference type="InterPro" id="IPR007197">
    <property type="entry name" value="rSAM"/>
</dbReference>
<dbReference type="SUPFAM" id="SSF102114">
    <property type="entry name" value="Radical SAM enzymes"/>
    <property type="match status" value="1"/>
</dbReference>
<dbReference type="SMART" id="SM00729">
    <property type="entry name" value="Elp3"/>
    <property type="match status" value="1"/>
</dbReference>
<dbReference type="Pfam" id="PF04055">
    <property type="entry name" value="Radical_SAM"/>
    <property type="match status" value="1"/>
</dbReference>
<keyword evidence="3 5" id="KW-0408">Iron</keyword>
<dbReference type="EMBL" id="GDID01004862">
    <property type="protein sequence ID" value="JAP91744.1"/>
    <property type="molecule type" value="Transcribed_RNA"/>
</dbReference>
<evidence type="ECO:0000256" key="3">
    <source>
        <dbReference type="ARBA" id="ARBA00023004"/>
    </source>
</evidence>
<dbReference type="InterPro" id="IPR034422">
    <property type="entry name" value="HydE/PylB-like"/>
</dbReference>
<comment type="cofactor">
    <cofactor evidence="5">
        <name>[4Fe-4S] cluster</name>
        <dbReference type="ChEBI" id="CHEBI:49883"/>
    </cofactor>
    <text evidence="5">Binds 1 [4Fe-4S] cluster. The cluster is coordinated with 3 cysteines and an exchangeable S-adenosyl-L-methionine.</text>
</comment>